<gene>
    <name evidence="2" type="ORF">NCTC12360_00084</name>
</gene>
<organism evidence="2 3">
    <name type="scientific">Enterococcus gallinarum</name>
    <dbReference type="NCBI Taxonomy" id="1353"/>
    <lineage>
        <taxon>Bacteria</taxon>
        <taxon>Bacillati</taxon>
        <taxon>Bacillota</taxon>
        <taxon>Bacilli</taxon>
        <taxon>Lactobacillales</taxon>
        <taxon>Enterococcaceae</taxon>
        <taxon>Enterococcus</taxon>
    </lineage>
</organism>
<feature type="transmembrane region" description="Helical" evidence="1">
    <location>
        <begin position="138"/>
        <end position="159"/>
    </location>
</feature>
<reference evidence="2 3" key="1">
    <citation type="submission" date="2018-06" db="EMBL/GenBank/DDBJ databases">
        <authorList>
            <consortium name="Pathogen Informatics"/>
            <person name="Doyle S."/>
        </authorList>
    </citation>
    <scope>NUCLEOTIDE SEQUENCE [LARGE SCALE GENOMIC DNA]</scope>
    <source>
        <strain evidence="2 3">NCTC12360</strain>
    </source>
</reference>
<accession>A0A376GT07</accession>
<keyword evidence="1" id="KW-1133">Transmembrane helix</keyword>
<dbReference type="InterPro" id="IPR011470">
    <property type="entry name" value="DUF1576"/>
</dbReference>
<protein>
    <submittedName>
        <fullName evidence="2">Protein of uncharacterized function (DUF1576)</fullName>
    </submittedName>
</protein>
<feature type="transmembrane region" description="Helical" evidence="1">
    <location>
        <begin position="238"/>
        <end position="259"/>
    </location>
</feature>
<feature type="transmembrane region" description="Helical" evidence="1">
    <location>
        <begin position="65"/>
        <end position="87"/>
    </location>
</feature>
<feature type="transmembrane region" description="Helical" evidence="1">
    <location>
        <begin position="198"/>
        <end position="217"/>
    </location>
</feature>
<dbReference type="AlphaFoldDB" id="A0A376GT07"/>
<feature type="transmembrane region" description="Helical" evidence="1">
    <location>
        <begin position="337"/>
        <end position="362"/>
    </location>
</feature>
<keyword evidence="1" id="KW-0812">Transmembrane</keyword>
<keyword evidence="3" id="KW-1185">Reference proteome</keyword>
<feature type="transmembrane region" description="Helical" evidence="1">
    <location>
        <begin position="279"/>
        <end position="306"/>
    </location>
</feature>
<dbReference type="Pfam" id="PF07613">
    <property type="entry name" value="DUF1576"/>
    <property type="match status" value="2"/>
</dbReference>
<dbReference type="RefSeq" id="WP_060814102.1">
    <property type="nucleotide sequence ID" value="NZ_JARPZP010000001.1"/>
</dbReference>
<keyword evidence="1" id="KW-0472">Membrane</keyword>
<sequence>MANKKIFYQTTNKSFAPISQLLTQRLLIAYSILLIAIGVLSTPISDLWFGSLRILTSPSNLVSDYFAIGNLGSAFLNSGVLTLVSILSTKTKGNSITGPMIAAFFTISGFSFFGKNLFNSIPIPLGVYLYARIQKKPFGQYSLVGLFGSAASPVISYLAFGMGFPLMTGVLLGYTIGIILGILLPPLAAQFLHFHQGFSLYNIGFATGIVTMFFTSFTRLFGRDITEQTYLTTEYSSFLLFFLCGLCGLLFLTGYLLNHRSSQGLAHLFDVSGKLVTDFVTIFALGVTLMNMAIMGMLLLVFIYLLGGQLSGPLLGAVLTVIGFSAFGNHWKNSLPILIGVVLATRLGFTTETSTFQLLLTAIFGTSLAPISGYYGPIAGIFAGIAHAALVSNITYLHGGLNLYNNGFSSGFVAAAMVPLLDEINQIKRRMNQ</sequence>
<dbReference type="EMBL" id="UFYW01000001">
    <property type="protein sequence ID" value="STD81671.1"/>
    <property type="molecule type" value="Genomic_DNA"/>
</dbReference>
<evidence type="ECO:0000256" key="1">
    <source>
        <dbReference type="SAM" id="Phobius"/>
    </source>
</evidence>
<name>A0A376GT07_ENTGA</name>
<feature type="transmembrane region" description="Helical" evidence="1">
    <location>
        <begin position="27"/>
        <end position="45"/>
    </location>
</feature>
<dbReference type="Proteomes" id="UP000254807">
    <property type="component" value="Unassembled WGS sequence"/>
</dbReference>
<dbReference type="OrthoDB" id="9776502at2"/>
<evidence type="ECO:0000313" key="2">
    <source>
        <dbReference type="EMBL" id="STD81671.1"/>
    </source>
</evidence>
<proteinExistence type="predicted"/>
<evidence type="ECO:0000313" key="3">
    <source>
        <dbReference type="Proteomes" id="UP000254807"/>
    </source>
</evidence>
<feature type="transmembrane region" description="Helical" evidence="1">
    <location>
        <begin position="171"/>
        <end position="192"/>
    </location>
</feature>
<feature type="transmembrane region" description="Helical" evidence="1">
    <location>
        <begin position="313"/>
        <end position="331"/>
    </location>
</feature>
<feature type="transmembrane region" description="Helical" evidence="1">
    <location>
        <begin position="374"/>
        <end position="397"/>
    </location>
</feature>